<dbReference type="InterPro" id="IPR007471">
    <property type="entry name" value="N-end_Aminoacyl_Trfase_N"/>
</dbReference>
<dbReference type="PANTHER" id="PTHR21367:SF1">
    <property type="entry name" value="ARGINYL-TRNA--PROTEIN TRANSFERASE 1"/>
    <property type="match status" value="1"/>
</dbReference>
<evidence type="ECO:0000313" key="7">
    <source>
        <dbReference type="EMBL" id="KAF1939136.1"/>
    </source>
</evidence>
<dbReference type="Pfam" id="PF04377">
    <property type="entry name" value="ATE_C"/>
    <property type="match status" value="1"/>
</dbReference>
<dbReference type="PANTHER" id="PTHR21367">
    <property type="entry name" value="ARGININE-TRNA-PROTEIN TRANSFERASE 1"/>
    <property type="match status" value="1"/>
</dbReference>
<evidence type="ECO:0000259" key="5">
    <source>
        <dbReference type="Pfam" id="PF04376"/>
    </source>
</evidence>
<gene>
    <name evidence="7" type="ORF">EJ02DRAFT_264823</name>
</gene>
<evidence type="ECO:0000259" key="6">
    <source>
        <dbReference type="Pfam" id="PF04377"/>
    </source>
</evidence>
<reference evidence="7" key="1">
    <citation type="journal article" date="2020" name="Stud. Mycol.">
        <title>101 Dothideomycetes genomes: a test case for predicting lifestyles and emergence of pathogens.</title>
        <authorList>
            <person name="Haridas S."/>
            <person name="Albert R."/>
            <person name="Binder M."/>
            <person name="Bloem J."/>
            <person name="Labutti K."/>
            <person name="Salamov A."/>
            <person name="Andreopoulos B."/>
            <person name="Baker S."/>
            <person name="Barry K."/>
            <person name="Bills G."/>
            <person name="Bluhm B."/>
            <person name="Cannon C."/>
            <person name="Castanera R."/>
            <person name="Culley D."/>
            <person name="Daum C."/>
            <person name="Ezra D."/>
            <person name="Gonzalez J."/>
            <person name="Henrissat B."/>
            <person name="Kuo A."/>
            <person name="Liang C."/>
            <person name="Lipzen A."/>
            <person name="Lutzoni F."/>
            <person name="Magnuson J."/>
            <person name="Mondo S."/>
            <person name="Nolan M."/>
            <person name="Ohm R."/>
            <person name="Pangilinan J."/>
            <person name="Park H.-J."/>
            <person name="Ramirez L."/>
            <person name="Alfaro M."/>
            <person name="Sun H."/>
            <person name="Tritt A."/>
            <person name="Yoshinaga Y."/>
            <person name="Zwiers L.-H."/>
            <person name="Turgeon B."/>
            <person name="Goodwin S."/>
            <person name="Spatafora J."/>
            <person name="Crous P."/>
            <person name="Grigoriev I."/>
        </authorList>
    </citation>
    <scope>NUCLEOTIDE SEQUENCE</scope>
    <source>
        <strain evidence="7">CBS 161.51</strain>
    </source>
</reference>
<feature type="domain" description="N-end aminoacyl transferase N-terminal" evidence="5">
    <location>
        <begin position="13"/>
        <end position="91"/>
    </location>
</feature>
<comment type="similarity">
    <text evidence="1">Belongs to the R-transferase family.</text>
</comment>
<name>A0A6A5SKS2_9PLEO</name>
<keyword evidence="8" id="KW-1185">Reference proteome</keyword>
<proteinExistence type="inferred from homology"/>
<dbReference type="InterPro" id="IPR007472">
    <property type="entry name" value="N-end_Aminoacyl_Trfase_C"/>
</dbReference>
<evidence type="ECO:0000313" key="8">
    <source>
        <dbReference type="Proteomes" id="UP000800038"/>
    </source>
</evidence>
<dbReference type="EMBL" id="ML976087">
    <property type="protein sequence ID" value="KAF1939136.1"/>
    <property type="molecule type" value="Genomic_DNA"/>
</dbReference>
<feature type="domain" description="N-end rule aminoacyl transferase C-terminal" evidence="6">
    <location>
        <begin position="163"/>
        <end position="297"/>
    </location>
</feature>
<dbReference type="InterPro" id="IPR016181">
    <property type="entry name" value="Acyl_CoA_acyltransferase"/>
</dbReference>
<dbReference type="Pfam" id="PF04376">
    <property type="entry name" value="ATE_N"/>
    <property type="match status" value="1"/>
</dbReference>
<evidence type="ECO:0000256" key="4">
    <source>
        <dbReference type="ARBA" id="ARBA00023315"/>
    </source>
</evidence>
<dbReference type="Proteomes" id="UP000800038">
    <property type="component" value="Unassembled WGS sequence"/>
</dbReference>
<protein>
    <recommendedName>
        <fullName evidence="2">arginyltransferase</fullName>
        <ecNumber evidence="2">2.3.2.8</ecNumber>
    </recommendedName>
</protein>
<dbReference type="OrthoDB" id="74183at2759"/>
<dbReference type="EC" id="2.3.2.8" evidence="2"/>
<evidence type="ECO:0000256" key="1">
    <source>
        <dbReference type="ARBA" id="ARBA00009991"/>
    </source>
</evidence>
<dbReference type="InterPro" id="IPR030700">
    <property type="entry name" value="N-end_Aminoacyl_Trfase"/>
</dbReference>
<organism evidence="7 8">
    <name type="scientific">Clathrospora elynae</name>
    <dbReference type="NCBI Taxonomy" id="706981"/>
    <lineage>
        <taxon>Eukaryota</taxon>
        <taxon>Fungi</taxon>
        <taxon>Dikarya</taxon>
        <taxon>Ascomycota</taxon>
        <taxon>Pezizomycotina</taxon>
        <taxon>Dothideomycetes</taxon>
        <taxon>Pleosporomycetidae</taxon>
        <taxon>Pleosporales</taxon>
        <taxon>Diademaceae</taxon>
        <taxon>Clathrospora</taxon>
    </lineage>
</organism>
<sequence length="446" mass="51119">MQSSVTPYGYQSSACGYCKDASNGRRRPDSRASYYFSSKNLTAEVYQILVDRGWRRSGTTFYKPDVLRHCCPHYTIRLPVDSFKPSKDQRKAVNHWNDHVLGESYTKEASRLHPISKEEKARLKNTFDLTREVHRAELQNVKRPPEPAHRFEVTLEPADFSLEKYELFHNYQKSVHKEEPHEISQSGFKRFLCESPLLHTSRQVDGKEQLLGSYHQCYRLDGRLIAMGVLDLLPHCLSGVYLLYHSDFEQWQFGKLSALRETALALEGGYQYYYMGYYIHSCIKMKYKGDYKTQHVLDPETYEWNPLDDELRGLLNQKTYVSMSRERRMRSIKADSAKSGENKAKEQVGISDLPPLNAAEAGEAARNGMSLFELKIPGYMTPEEIEEKLDLASMPVRVGSRLVEAQDLVSWESSDLRNPRSIKGVIGELIAGIGPEAAWQVVVELG</sequence>
<keyword evidence="4" id="KW-0012">Acyltransferase</keyword>
<dbReference type="GO" id="GO:0005737">
    <property type="term" value="C:cytoplasm"/>
    <property type="evidence" value="ECO:0007669"/>
    <property type="project" value="TreeGrafter"/>
</dbReference>
<dbReference type="AlphaFoldDB" id="A0A6A5SKS2"/>
<accession>A0A6A5SKS2</accession>
<keyword evidence="3 7" id="KW-0808">Transferase</keyword>
<evidence type="ECO:0000256" key="3">
    <source>
        <dbReference type="ARBA" id="ARBA00022679"/>
    </source>
</evidence>
<dbReference type="SUPFAM" id="SSF55729">
    <property type="entry name" value="Acyl-CoA N-acyltransferases (Nat)"/>
    <property type="match status" value="1"/>
</dbReference>
<dbReference type="GO" id="GO:0004057">
    <property type="term" value="F:arginyl-tRNA--protein transferase activity"/>
    <property type="evidence" value="ECO:0007669"/>
    <property type="project" value="UniProtKB-EC"/>
</dbReference>
<evidence type="ECO:0000256" key="2">
    <source>
        <dbReference type="ARBA" id="ARBA00012025"/>
    </source>
</evidence>